<keyword evidence="2" id="KW-1133">Transmembrane helix</keyword>
<dbReference type="OrthoDB" id="770781at2759"/>
<organism evidence="3 4">
    <name type="scientific">Handroanthus impetiginosus</name>
    <dbReference type="NCBI Taxonomy" id="429701"/>
    <lineage>
        <taxon>Eukaryota</taxon>
        <taxon>Viridiplantae</taxon>
        <taxon>Streptophyta</taxon>
        <taxon>Embryophyta</taxon>
        <taxon>Tracheophyta</taxon>
        <taxon>Spermatophyta</taxon>
        <taxon>Magnoliopsida</taxon>
        <taxon>eudicotyledons</taxon>
        <taxon>Gunneridae</taxon>
        <taxon>Pentapetalae</taxon>
        <taxon>asterids</taxon>
        <taxon>lamiids</taxon>
        <taxon>Lamiales</taxon>
        <taxon>Bignoniaceae</taxon>
        <taxon>Crescentiina</taxon>
        <taxon>Tabebuia alliance</taxon>
        <taxon>Handroanthus</taxon>
    </lineage>
</organism>
<evidence type="ECO:0000256" key="2">
    <source>
        <dbReference type="SAM" id="Phobius"/>
    </source>
</evidence>
<dbReference type="Proteomes" id="UP000231279">
    <property type="component" value="Unassembled WGS sequence"/>
</dbReference>
<evidence type="ECO:0000313" key="4">
    <source>
        <dbReference type="Proteomes" id="UP000231279"/>
    </source>
</evidence>
<evidence type="ECO:0000313" key="3">
    <source>
        <dbReference type="EMBL" id="PIN02799.1"/>
    </source>
</evidence>
<comment type="caution">
    <text evidence="3">The sequence shown here is derived from an EMBL/GenBank/DDBJ whole genome shotgun (WGS) entry which is preliminary data.</text>
</comment>
<name>A0A2G9GBY6_9LAMI</name>
<feature type="region of interest" description="Disordered" evidence="1">
    <location>
        <begin position="70"/>
        <end position="90"/>
    </location>
</feature>
<keyword evidence="2" id="KW-0812">Transmembrane</keyword>
<keyword evidence="4" id="KW-1185">Reference proteome</keyword>
<evidence type="ECO:0000256" key="1">
    <source>
        <dbReference type="SAM" id="MobiDB-lite"/>
    </source>
</evidence>
<accession>A0A2G9GBY6</accession>
<dbReference type="EMBL" id="NKXS01005768">
    <property type="protein sequence ID" value="PIN02799.1"/>
    <property type="molecule type" value="Genomic_DNA"/>
</dbReference>
<dbReference type="PANTHER" id="PTHR33728:SF3">
    <property type="entry name" value="MULTIDRUG RESISTANCE PROTEIN"/>
    <property type="match status" value="1"/>
</dbReference>
<dbReference type="AlphaFoldDB" id="A0A2G9GBY6"/>
<feature type="transmembrane region" description="Helical" evidence="2">
    <location>
        <begin position="39"/>
        <end position="60"/>
    </location>
</feature>
<proteinExistence type="predicted"/>
<dbReference type="PANTHER" id="PTHR33728">
    <property type="entry name" value="CTTNBP 2 AMINO-TERMINAL-LIKE PROTEIN"/>
    <property type="match status" value="1"/>
</dbReference>
<protein>
    <submittedName>
        <fullName evidence="3">Uncharacterized protein</fullName>
    </submittedName>
</protein>
<sequence length="139" mass="15211">MSELNGGRAKAWNIYSSSSSNGSADVNHPWKSFGTSMDAISFGFVATAILISMFLIMAIFEHLFRPNASSHDDSGGMESRQLRKLGNPDTVQTSSYASDFSVVMPGQQYPTFIAQPAPLKLPSCHREGVIYWPSHSHIV</sequence>
<gene>
    <name evidence="3" type="ORF">CDL12_24683</name>
</gene>
<reference evidence="4" key="1">
    <citation type="journal article" date="2018" name="Gigascience">
        <title>Genome assembly of the Pink Ipe (Handroanthus impetiginosus, Bignoniaceae), a highly valued, ecologically keystone Neotropical timber forest tree.</title>
        <authorList>
            <person name="Silva-Junior O.B."/>
            <person name="Grattapaglia D."/>
            <person name="Novaes E."/>
            <person name="Collevatti R.G."/>
        </authorList>
    </citation>
    <scope>NUCLEOTIDE SEQUENCE [LARGE SCALE GENOMIC DNA]</scope>
    <source>
        <strain evidence="4">cv. UFG-1</strain>
    </source>
</reference>
<keyword evidence="2" id="KW-0472">Membrane</keyword>
<dbReference type="STRING" id="429701.A0A2G9GBY6"/>